<accession>A0A8J9V955</accession>
<name>A0A8J9V955_9NEOP</name>
<evidence type="ECO:0000256" key="1">
    <source>
        <dbReference type="ARBA" id="ARBA00006654"/>
    </source>
</evidence>
<dbReference type="GO" id="GO:0009166">
    <property type="term" value="P:nucleotide catabolic process"/>
    <property type="evidence" value="ECO:0007669"/>
    <property type="project" value="InterPro"/>
</dbReference>
<dbReference type="PANTHER" id="PTHR11575:SF48">
    <property type="entry name" value="5'-NUCLEOTIDASE"/>
    <property type="match status" value="1"/>
</dbReference>
<proteinExistence type="inferred from homology"/>
<comment type="similarity">
    <text evidence="1">Belongs to the 5'-nucleotidase family.</text>
</comment>
<evidence type="ECO:0000256" key="3">
    <source>
        <dbReference type="SAM" id="MobiDB-lite"/>
    </source>
</evidence>
<feature type="domain" description="5'-Nucleotidase C-terminal" evidence="5">
    <location>
        <begin position="594"/>
        <end position="740"/>
    </location>
</feature>
<evidence type="ECO:0000259" key="4">
    <source>
        <dbReference type="Pfam" id="PF00149"/>
    </source>
</evidence>
<feature type="non-terminal residue" evidence="6">
    <location>
        <position position="882"/>
    </location>
</feature>
<organism evidence="6 7">
    <name type="scientific">Brenthis ino</name>
    <name type="common">lesser marbled fritillary</name>
    <dbReference type="NCBI Taxonomy" id="405034"/>
    <lineage>
        <taxon>Eukaryota</taxon>
        <taxon>Metazoa</taxon>
        <taxon>Ecdysozoa</taxon>
        <taxon>Arthropoda</taxon>
        <taxon>Hexapoda</taxon>
        <taxon>Insecta</taxon>
        <taxon>Pterygota</taxon>
        <taxon>Neoptera</taxon>
        <taxon>Endopterygota</taxon>
        <taxon>Lepidoptera</taxon>
        <taxon>Glossata</taxon>
        <taxon>Ditrysia</taxon>
        <taxon>Papilionoidea</taxon>
        <taxon>Nymphalidae</taxon>
        <taxon>Heliconiinae</taxon>
        <taxon>Argynnini</taxon>
        <taxon>Brenthis</taxon>
    </lineage>
</organism>
<dbReference type="OrthoDB" id="10252235at2759"/>
<dbReference type="Pfam" id="PF00149">
    <property type="entry name" value="Metallophos"/>
    <property type="match status" value="1"/>
</dbReference>
<dbReference type="Pfam" id="PF00106">
    <property type="entry name" value="adh_short"/>
    <property type="match status" value="1"/>
</dbReference>
<dbReference type="Gene3D" id="3.60.21.10">
    <property type="match status" value="1"/>
</dbReference>
<dbReference type="InterPro" id="IPR041821">
    <property type="entry name" value="CG11883_N"/>
</dbReference>
<dbReference type="InterPro" id="IPR002347">
    <property type="entry name" value="SDR_fam"/>
</dbReference>
<dbReference type="SUPFAM" id="SSF56300">
    <property type="entry name" value="Metallo-dependent phosphatases"/>
    <property type="match status" value="1"/>
</dbReference>
<gene>
    <name evidence="6" type="ORF">BINO364_LOCUS4210</name>
</gene>
<dbReference type="SUPFAM" id="SSF51735">
    <property type="entry name" value="NAD(P)-binding Rossmann-fold domains"/>
    <property type="match status" value="1"/>
</dbReference>
<dbReference type="AlphaFoldDB" id="A0A8J9V955"/>
<reference evidence="6" key="1">
    <citation type="submission" date="2021-12" db="EMBL/GenBank/DDBJ databases">
        <authorList>
            <person name="Martin H S."/>
        </authorList>
    </citation>
    <scope>NUCLEOTIDE SEQUENCE</scope>
</reference>
<keyword evidence="2" id="KW-0732">Signal</keyword>
<evidence type="ECO:0000259" key="5">
    <source>
        <dbReference type="Pfam" id="PF02872"/>
    </source>
</evidence>
<dbReference type="InterPro" id="IPR036907">
    <property type="entry name" value="5'-Nucleotdase_C_sf"/>
</dbReference>
<feature type="domain" description="Calcineurin-like phosphoesterase" evidence="4">
    <location>
        <begin position="310"/>
        <end position="514"/>
    </location>
</feature>
<dbReference type="CDD" id="cd07406">
    <property type="entry name" value="MPP_CG11883_N"/>
    <property type="match status" value="1"/>
</dbReference>
<protein>
    <recommendedName>
        <fullName evidence="8">Trifunctional nucleotide phosphoesterase protein YfkN</fullName>
    </recommendedName>
</protein>
<evidence type="ECO:0008006" key="8">
    <source>
        <dbReference type="Google" id="ProtNLM"/>
    </source>
</evidence>
<dbReference type="PANTHER" id="PTHR11575">
    <property type="entry name" value="5'-NUCLEOTIDASE-RELATED"/>
    <property type="match status" value="1"/>
</dbReference>
<dbReference type="InterPro" id="IPR036291">
    <property type="entry name" value="NAD(P)-bd_dom_sf"/>
</dbReference>
<keyword evidence="7" id="KW-1185">Reference proteome</keyword>
<dbReference type="Gene3D" id="3.90.780.10">
    <property type="entry name" value="5'-Nucleotidase, C-terminal domain"/>
    <property type="match status" value="1"/>
</dbReference>
<evidence type="ECO:0000313" key="7">
    <source>
        <dbReference type="Proteomes" id="UP000838878"/>
    </source>
</evidence>
<dbReference type="GO" id="GO:0016787">
    <property type="term" value="F:hydrolase activity"/>
    <property type="evidence" value="ECO:0007669"/>
    <property type="project" value="InterPro"/>
</dbReference>
<dbReference type="Proteomes" id="UP000838878">
    <property type="component" value="Chromosome 12"/>
</dbReference>
<evidence type="ECO:0000313" key="6">
    <source>
        <dbReference type="EMBL" id="CAH0717623.1"/>
    </source>
</evidence>
<dbReference type="Pfam" id="PF02872">
    <property type="entry name" value="5_nucleotid_C"/>
    <property type="match status" value="1"/>
</dbReference>
<dbReference type="PRINTS" id="PR00081">
    <property type="entry name" value="GDHRDH"/>
</dbReference>
<dbReference type="SUPFAM" id="SSF55816">
    <property type="entry name" value="5'-nucleotidase (syn. UDP-sugar hydrolase), C-terminal domain"/>
    <property type="match status" value="1"/>
</dbReference>
<feature type="region of interest" description="Disordered" evidence="3">
    <location>
        <begin position="796"/>
        <end position="823"/>
    </location>
</feature>
<dbReference type="InterPro" id="IPR029052">
    <property type="entry name" value="Metallo-depent_PP-like"/>
</dbReference>
<evidence type="ECO:0000256" key="2">
    <source>
        <dbReference type="ARBA" id="ARBA00022729"/>
    </source>
</evidence>
<sequence length="882" mass="98253">MSSKIAIVTGANKGLGYAIVKGLCKKFNGIVYLTARDESRGLEAVKKLNELGLKPRFHVLDVSNKDSIKKFEDFLKSEHNGIDVLVNNAAILEWDQVYPSYEAAKRNIDINYRSLLYIEEFLYPLLNVGARVVNISSACGHLSNLRNEKWLKKLTKEDLKTEDINEFVNEYLESVKNGTFNKNDFADQGKHAEHRVSKIALTALTMVQQRKYDSMNVSINAVHPGSVKTDMARGRVKSIHTMASFAAQAALRSRWSSLIESTSVDVPGDVTDGVRSVVGWLKQASLEVRQVGRRAVSQLSGRGMGDDLLILHFNDVYNIEQTTNTEPVGGALRFSTAVKALQHLNPLVLFSGDAFSPSMLSTFTKGEQMVPVLNEIGTHCAVFGNHDFDFGLDVLSNLVSQCNFPWLMSNVIDNETGRPLGDGKITHALMCNGHKIGLIGLVEQEWLETLATINPEEVTFIDFLQAGTKLASQLKQEGCEYVIALTHMRTPNDVKLAEGCTDIDLILGGHDHVYEVLEINNKYVVKSGTDFRQFSKININFSTETAQVEISEVNVNSSYAEDPVLKAKVEKYSSMIDGKMDEVLGKFYVPLEGRFSVVRRQECNLGNWVCDVLLAATAADLVVLNSGTFRSDQVHPAGDFTLRDLSTIIPMRDPIVVVEATGETVLKVLENSVCKYPSLEGRFPQVAGISFAFDPSKPPGERVAEQVVKIGDEYLQRDQKYRLGIKQYLHAGNDGFTMLRQCPVLVPEDMCPEIGMAIQNHFAAINVRTGKSRPSKHRQSLVTLSRRHSLVKMLENSELDGPPPMRRASSTTVEPPPHNTHHRLTRRASLDDLEQNACELAPKIENRIIILDKPEKIQELLAERARWESDFVIKEVDDENSP</sequence>
<dbReference type="InterPro" id="IPR004843">
    <property type="entry name" value="Calcineurin-like_PHP"/>
</dbReference>
<dbReference type="InterPro" id="IPR008334">
    <property type="entry name" value="5'-Nucleotdase_C"/>
</dbReference>
<dbReference type="InterPro" id="IPR006179">
    <property type="entry name" value="5_nucleotidase/apyrase"/>
</dbReference>
<dbReference type="EMBL" id="OV170232">
    <property type="protein sequence ID" value="CAH0717623.1"/>
    <property type="molecule type" value="Genomic_DNA"/>
</dbReference>
<dbReference type="Gene3D" id="3.40.50.720">
    <property type="entry name" value="NAD(P)-binding Rossmann-like Domain"/>
    <property type="match status" value="1"/>
</dbReference>